<organism evidence="3 4">
    <name type="scientific">Paenibacillus wenxiniae</name>
    <dbReference type="NCBI Taxonomy" id="1636843"/>
    <lineage>
        <taxon>Bacteria</taxon>
        <taxon>Bacillati</taxon>
        <taxon>Bacillota</taxon>
        <taxon>Bacilli</taxon>
        <taxon>Bacillales</taxon>
        <taxon>Paenibacillaceae</taxon>
        <taxon>Paenibacillus</taxon>
    </lineage>
</organism>
<feature type="region of interest" description="Disordered" evidence="1">
    <location>
        <begin position="39"/>
        <end position="85"/>
    </location>
</feature>
<dbReference type="Gene3D" id="3.10.450.420">
    <property type="match status" value="1"/>
</dbReference>
<keyword evidence="4" id="KW-1185">Reference proteome</keyword>
<evidence type="ECO:0000256" key="1">
    <source>
        <dbReference type="SAM" id="MobiDB-lite"/>
    </source>
</evidence>
<proteinExistence type="predicted"/>
<dbReference type="RefSeq" id="WP_347323758.1">
    <property type="nucleotide sequence ID" value="NZ_JBCGUH010000002.1"/>
</dbReference>
<dbReference type="Pfam" id="PF16800">
    <property type="entry name" value="Endopep_inhib"/>
    <property type="match status" value="1"/>
</dbReference>
<dbReference type="EMBL" id="JBHUEH010000032">
    <property type="protein sequence ID" value="MFD1887962.1"/>
    <property type="molecule type" value="Genomic_DNA"/>
</dbReference>
<dbReference type="Proteomes" id="UP001597233">
    <property type="component" value="Unassembled WGS sequence"/>
</dbReference>
<evidence type="ECO:0000313" key="3">
    <source>
        <dbReference type="EMBL" id="MFD1887962.1"/>
    </source>
</evidence>
<protein>
    <submittedName>
        <fullName evidence="3">DL-endopeptidase inhibitor IseA family protein</fullName>
    </submittedName>
</protein>
<reference evidence="4" key="1">
    <citation type="journal article" date="2019" name="Int. J. Syst. Evol. Microbiol.">
        <title>The Global Catalogue of Microorganisms (GCM) 10K type strain sequencing project: providing services to taxonomists for standard genome sequencing and annotation.</title>
        <authorList>
            <consortium name="The Broad Institute Genomics Platform"/>
            <consortium name="The Broad Institute Genome Sequencing Center for Infectious Disease"/>
            <person name="Wu L."/>
            <person name="Ma J."/>
        </authorList>
    </citation>
    <scope>NUCLEOTIDE SEQUENCE [LARGE SCALE GENOMIC DNA]</scope>
    <source>
        <strain evidence="4">CCUG 54950</strain>
    </source>
</reference>
<evidence type="ECO:0000256" key="2">
    <source>
        <dbReference type="SAM" id="SignalP"/>
    </source>
</evidence>
<evidence type="ECO:0000313" key="4">
    <source>
        <dbReference type="Proteomes" id="UP001597233"/>
    </source>
</evidence>
<name>A0ABW4RNR8_9BACL</name>
<accession>A0ABW4RNR8</accession>
<gene>
    <name evidence="3" type="ORF">ACFSC9_20995</name>
</gene>
<feature type="chain" id="PRO_5046558586" evidence="2">
    <location>
        <begin position="31"/>
        <end position="248"/>
    </location>
</feature>
<keyword evidence="2" id="KW-0732">Signal</keyword>
<dbReference type="InterPro" id="IPR053749">
    <property type="entry name" value="TA_system-associated_sf"/>
</dbReference>
<comment type="caution">
    <text evidence="3">The sequence shown here is derived from an EMBL/GenBank/DDBJ whole genome shotgun (WGS) entry which is preliminary data.</text>
</comment>
<dbReference type="InterPro" id="IPR031841">
    <property type="entry name" value="Endopep_inhib"/>
</dbReference>
<sequence length="248" mass="26433">MRLTTMLTNACLLGAVVTVTLYGHTGAASAQTITPVLLPPGKPASQMTTPAPAQSTTNNAANAATSSTPSTSTAPAATTQPSVPSVTVTEMTGEWGGVTKLNSTTAIPLMVEAQKRYAYVMAGGQVEANAGTFQLKGQTYRYLSDDIGTSVKLRNYLQQTFTRQASDALIGKYFIQYNGRTAQLDADGGSLLEWNRSTAKMLSMTDTARVYRLTVPYAGNAQPVERIVVKFSLVDGLWKINTAPHLIF</sequence>
<feature type="signal peptide" evidence="2">
    <location>
        <begin position="1"/>
        <end position="30"/>
    </location>
</feature>
<feature type="compositionally biased region" description="Low complexity" evidence="1">
    <location>
        <begin position="48"/>
        <end position="85"/>
    </location>
</feature>